<dbReference type="SUPFAM" id="SSF117281">
    <property type="entry name" value="Kelch motif"/>
    <property type="match status" value="1"/>
</dbReference>
<protein>
    <submittedName>
        <fullName evidence="1">Lipoprotein</fullName>
    </submittedName>
</protein>
<sequence>MRLWVQANRTARHPTGFMRLPWTQRRQWNWRLCQGEETRTQCVSQVLDGRIYVFSGGDAVALLILNALENAWSAVGEVSFDAPCGEGLVLNGDYIYSINGEIKPGTRTSRMYGGLLVR</sequence>
<dbReference type="AlphaFoldDB" id="A0A174U1T4"/>
<evidence type="ECO:0000313" key="1">
    <source>
        <dbReference type="EMBL" id="CUQ14681.1"/>
    </source>
</evidence>
<dbReference type="Proteomes" id="UP000095512">
    <property type="component" value="Unassembled WGS sequence"/>
</dbReference>
<dbReference type="RefSeq" id="WP_370804837.1">
    <property type="nucleotide sequence ID" value="NZ_JBGKSZ010000001.1"/>
</dbReference>
<evidence type="ECO:0000313" key="3">
    <source>
        <dbReference type="Proteomes" id="UP000095512"/>
    </source>
</evidence>
<evidence type="ECO:0000313" key="4">
    <source>
        <dbReference type="Proteomes" id="UP000251853"/>
    </source>
</evidence>
<dbReference type="Proteomes" id="UP000251853">
    <property type="component" value="Unassembled WGS sequence"/>
</dbReference>
<keyword evidence="1" id="KW-0449">Lipoprotein</keyword>
<reference evidence="1 3" key="1">
    <citation type="submission" date="2015-09" db="EMBL/GenBank/DDBJ databases">
        <authorList>
            <consortium name="Pathogen Informatics"/>
        </authorList>
    </citation>
    <scope>NUCLEOTIDE SEQUENCE [LARGE SCALE GENOMIC DNA]</scope>
    <source>
        <strain evidence="1 3">2789STDY5834865</strain>
    </source>
</reference>
<accession>A0A174U1T4</accession>
<keyword evidence="4" id="KW-1185">Reference proteome</keyword>
<name>A0A174U1T4_9FIRM</name>
<dbReference type="EMBL" id="CZAB01000095">
    <property type="protein sequence ID" value="CUQ14681.1"/>
    <property type="molecule type" value="Genomic_DNA"/>
</dbReference>
<dbReference type="InterPro" id="IPR015915">
    <property type="entry name" value="Kelch-typ_b-propeller"/>
</dbReference>
<dbReference type="EMBL" id="UAVW01000009">
    <property type="protein sequence ID" value="SQB11029.1"/>
    <property type="molecule type" value="Genomic_DNA"/>
</dbReference>
<proteinExistence type="predicted"/>
<reference evidence="2 4" key="2">
    <citation type="submission" date="2018-06" db="EMBL/GenBank/DDBJ databases">
        <authorList>
            <consortium name="Pathogen Informatics"/>
            <person name="Doyle S."/>
        </authorList>
    </citation>
    <scope>NUCLEOTIDE SEQUENCE [LARGE SCALE GENOMIC DNA]</scope>
    <source>
        <strain evidence="2 4">NCTC11224</strain>
    </source>
</reference>
<gene>
    <name evidence="1" type="ORF">ERS852480_04986</name>
    <name evidence="2" type="ORF">NCTC11224_02377</name>
</gene>
<organism evidence="1 3">
    <name type="scientific">Enterocloster clostridioformis</name>
    <dbReference type="NCBI Taxonomy" id="1531"/>
    <lineage>
        <taxon>Bacteria</taxon>
        <taxon>Bacillati</taxon>
        <taxon>Bacillota</taxon>
        <taxon>Clostridia</taxon>
        <taxon>Lachnospirales</taxon>
        <taxon>Lachnospiraceae</taxon>
        <taxon>Enterocloster</taxon>
    </lineage>
</organism>
<evidence type="ECO:0000313" key="2">
    <source>
        <dbReference type="EMBL" id="SQB11029.1"/>
    </source>
</evidence>